<organism evidence="6 7">
    <name type="scientific">Microvirga puerhi</name>
    <dbReference type="NCBI Taxonomy" id="2876078"/>
    <lineage>
        <taxon>Bacteria</taxon>
        <taxon>Pseudomonadati</taxon>
        <taxon>Pseudomonadota</taxon>
        <taxon>Alphaproteobacteria</taxon>
        <taxon>Hyphomicrobiales</taxon>
        <taxon>Methylobacteriaceae</taxon>
        <taxon>Microvirga</taxon>
    </lineage>
</organism>
<proteinExistence type="inferred from homology"/>
<comment type="subcellular location">
    <subcellularLocation>
        <location evidence="5">Cell membrane</location>
        <topology evidence="5">Single-pass membrane protein</topology>
    </subcellularLocation>
</comment>
<evidence type="ECO:0000256" key="3">
    <source>
        <dbReference type="ARBA" id="ARBA00022989"/>
    </source>
</evidence>
<gene>
    <name evidence="6" type="ORF">K9B37_10740</name>
</gene>
<feature type="transmembrane region" description="Helical" evidence="5">
    <location>
        <begin position="29"/>
        <end position="50"/>
    </location>
</feature>
<evidence type="ECO:0000256" key="2">
    <source>
        <dbReference type="ARBA" id="ARBA00022692"/>
    </source>
</evidence>
<protein>
    <recommendedName>
        <fullName evidence="5">UPF0391 membrane protein K9B37_10740</fullName>
    </recommendedName>
</protein>
<dbReference type="EMBL" id="JAIRBM010000006">
    <property type="protein sequence ID" value="MBZ6076752.1"/>
    <property type="molecule type" value="Genomic_DNA"/>
</dbReference>
<comment type="similarity">
    <text evidence="5">Belongs to the UPF0391 family.</text>
</comment>
<dbReference type="RefSeq" id="WP_224313059.1">
    <property type="nucleotide sequence ID" value="NZ_JAIRBM010000006.1"/>
</dbReference>
<evidence type="ECO:0000256" key="1">
    <source>
        <dbReference type="ARBA" id="ARBA00022475"/>
    </source>
</evidence>
<dbReference type="InterPro" id="IPR009760">
    <property type="entry name" value="DUF1328"/>
</dbReference>
<dbReference type="Pfam" id="PF07043">
    <property type="entry name" value="DUF1328"/>
    <property type="match status" value="1"/>
</dbReference>
<keyword evidence="4 5" id="KW-0472">Membrane</keyword>
<keyword evidence="1 5" id="KW-1003">Cell membrane</keyword>
<accession>A0ABS7VP32</accession>
<sequence>MLKWALIFLVISLVAGALGFTGIASGAKTIAKVLFGLFLILFIILILLAWSAGEMML</sequence>
<keyword evidence="7" id="KW-1185">Reference proteome</keyword>
<dbReference type="Proteomes" id="UP000704176">
    <property type="component" value="Unassembled WGS sequence"/>
</dbReference>
<evidence type="ECO:0000313" key="7">
    <source>
        <dbReference type="Proteomes" id="UP000704176"/>
    </source>
</evidence>
<dbReference type="HAMAP" id="MF_01361">
    <property type="entry name" value="UPF0391"/>
    <property type="match status" value="1"/>
</dbReference>
<name>A0ABS7VP32_9HYPH</name>
<evidence type="ECO:0000256" key="4">
    <source>
        <dbReference type="ARBA" id="ARBA00023136"/>
    </source>
</evidence>
<keyword evidence="3 5" id="KW-1133">Transmembrane helix</keyword>
<dbReference type="PIRSF" id="PIRSF036466">
    <property type="entry name" value="UCP036466"/>
    <property type="match status" value="1"/>
</dbReference>
<evidence type="ECO:0000313" key="6">
    <source>
        <dbReference type="EMBL" id="MBZ6076752.1"/>
    </source>
</evidence>
<evidence type="ECO:0000256" key="5">
    <source>
        <dbReference type="HAMAP-Rule" id="MF_01361"/>
    </source>
</evidence>
<comment type="caution">
    <text evidence="6">The sequence shown here is derived from an EMBL/GenBank/DDBJ whole genome shotgun (WGS) entry which is preliminary data.</text>
</comment>
<reference evidence="6 7" key="1">
    <citation type="submission" date="2021-09" db="EMBL/GenBank/DDBJ databases">
        <title>The complete genome sequence of a new microorganism.</title>
        <authorList>
            <person name="Zi Z."/>
        </authorList>
    </citation>
    <scope>NUCLEOTIDE SEQUENCE [LARGE SCALE GENOMIC DNA]</scope>
    <source>
        <strain evidence="6 7">WGZ8</strain>
    </source>
</reference>
<keyword evidence="2 5" id="KW-0812">Transmembrane</keyword>